<dbReference type="AlphaFoldDB" id="A0A8B6CTM5"/>
<dbReference type="OrthoDB" id="10342897at2759"/>
<evidence type="ECO:0000313" key="3">
    <source>
        <dbReference type="Proteomes" id="UP000596742"/>
    </source>
</evidence>
<keyword evidence="3" id="KW-1185">Reference proteome</keyword>
<proteinExistence type="predicted"/>
<gene>
    <name evidence="2" type="ORF">MGAL_10B026490</name>
</gene>
<name>A0A8B6CTM5_MYTGA</name>
<reference evidence="2" key="1">
    <citation type="submission" date="2018-11" db="EMBL/GenBank/DDBJ databases">
        <authorList>
            <person name="Alioto T."/>
            <person name="Alioto T."/>
        </authorList>
    </citation>
    <scope>NUCLEOTIDE SEQUENCE</scope>
</reference>
<protein>
    <submittedName>
        <fullName evidence="2">Uncharacterized protein</fullName>
    </submittedName>
</protein>
<keyword evidence="1" id="KW-0472">Membrane</keyword>
<dbReference type="Proteomes" id="UP000596742">
    <property type="component" value="Unassembled WGS sequence"/>
</dbReference>
<sequence>MWENYVLAYYPMLATSVLIIALGIMLFSTIYIITSLCNRKGIRRRSTISVNEKRSCVLTVILMVVFLLSEIPRVYINTALFNTFKSNIGQKDVVWNQIKTTMERDSLLCFDYETEKFRKSTELTFNYSIIFEKEQEEESNLCGPYNMTGIISESDLKWLFNVLELSFKQDTDVMSLLMKKVYLEIYDVYKDNLNSNQKEMFKQLLDKISNTTMEPVQTLISYVFKTFKVAICYSLFYKFGFTKWMSGQLADYLISCTNCMIKHMTSSFLNLPALTLSSTPYSEPMNYILTIIWGRVDITLDGLKVLIEILKLFTVLACASNFMIYIAMSEKMRNLLLKKLLFWRGQSESITTGENSSS</sequence>
<feature type="transmembrane region" description="Helical" evidence="1">
    <location>
        <begin position="55"/>
        <end position="76"/>
    </location>
</feature>
<feature type="transmembrane region" description="Helical" evidence="1">
    <location>
        <begin position="12"/>
        <end position="34"/>
    </location>
</feature>
<evidence type="ECO:0000313" key="2">
    <source>
        <dbReference type="EMBL" id="VDI09434.1"/>
    </source>
</evidence>
<keyword evidence="1" id="KW-1133">Transmembrane helix</keyword>
<organism evidence="2 3">
    <name type="scientific">Mytilus galloprovincialis</name>
    <name type="common">Mediterranean mussel</name>
    <dbReference type="NCBI Taxonomy" id="29158"/>
    <lineage>
        <taxon>Eukaryota</taxon>
        <taxon>Metazoa</taxon>
        <taxon>Spiralia</taxon>
        <taxon>Lophotrochozoa</taxon>
        <taxon>Mollusca</taxon>
        <taxon>Bivalvia</taxon>
        <taxon>Autobranchia</taxon>
        <taxon>Pteriomorphia</taxon>
        <taxon>Mytilida</taxon>
        <taxon>Mytiloidea</taxon>
        <taxon>Mytilidae</taxon>
        <taxon>Mytilinae</taxon>
        <taxon>Mytilus</taxon>
    </lineage>
</organism>
<dbReference type="EMBL" id="UYJE01002286">
    <property type="protein sequence ID" value="VDI09434.1"/>
    <property type="molecule type" value="Genomic_DNA"/>
</dbReference>
<evidence type="ECO:0000256" key="1">
    <source>
        <dbReference type="SAM" id="Phobius"/>
    </source>
</evidence>
<accession>A0A8B6CTM5</accession>
<comment type="caution">
    <text evidence="2">The sequence shown here is derived from an EMBL/GenBank/DDBJ whole genome shotgun (WGS) entry which is preliminary data.</text>
</comment>
<keyword evidence="1" id="KW-0812">Transmembrane</keyword>